<dbReference type="FunCoup" id="A0A6P8SHY7">
    <property type="interactions" value="451"/>
</dbReference>
<dbReference type="Proteomes" id="UP000515159">
    <property type="component" value="Chromosome 10"/>
</dbReference>
<proteinExistence type="inferred from homology"/>
<dbReference type="GO" id="GO:0001664">
    <property type="term" value="F:G protein-coupled receptor binding"/>
    <property type="evidence" value="ECO:0007669"/>
    <property type="project" value="InterPro"/>
</dbReference>
<evidence type="ECO:0000256" key="4">
    <source>
        <dbReference type="ARBA" id="ARBA00022685"/>
    </source>
</evidence>
<keyword evidence="7" id="KW-1185">Reference proteome</keyword>
<feature type="chain" id="PRO_5027909355" evidence="6">
    <location>
        <begin position="26"/>
        <end position="120"/>
    </location>
</feature>
<evidence type="ECO:0000256" key="6">
    <source>
        <dbReference type="SAM" id="SignalP"/>
    </source>
</evidence>
<comment type="similarity">
    <text evidence="2">Belongs to the neuropeptide B/W family.</text>
</comment>
<gene>
    <name evidence="8" type="primary">NPB</name>
</gene>
<dbReference type="GeneID" id="117368474"/>
<evidence type="ECO:0000256" key="2">
    <source>
        <dbReference type="ARBA" id="ARBA00005292"/>
    </source>
</evidence>
<evidence type="ECO:0000313" key="8">
    <source>
        <dbReference type="RefSeq" id="XP_033818062.1"/>
    </source>
</evidence>
<dbReference type="PANTHER" id="PTHR28553:SF1">
    <property type="entry name" value="NEUROPEPTIDE B"/>
    <property type="match status" value="1"/>
</dbReference>
<dbReference type="CTD" id="256933"/>
<feature type="signal peptide" evidence="6">
    <location>
        <begin position="1"/>
        <end position="25"/>
    </location>
</feature>
<dbReference type="RefSeq" id="XP_033818062.1">
    <property type="nucleotide sequence ID" value="XM_033962171.1"/>
</dbReference>
<keyword evidence="4" id="KW-0165">Cleavage on pair of basic residues</keyword>
<keyword evidence="3" id="KW-0964">Secreted</keyword>
<reference evidence="8" key="1">
    <citation type="submission" date="2025-08" db="UniProtKB">
        <authorList>
            <consortium name="RefSeq"/>
        </authorList>
    </citation>
    <scope>IDENTIFICATION</scope>
</reference>
<comment type="subcellular location">
    <subcellularLocation>
        <location evidence="1">Secreted</location>
    </subcellularLocation>
</comment>
<evidence type="ECO:0000256" key="3">
    <source>
        <dbReference type="ARBA" id="ARBA00022525"/>
    </source>
</evidence>
<keyword evidence="5 6" id="KW-0732">Signal</keyword>
<sequence>MLSSAGFLLLGGALWLLLGCPAASAWYKQSAAPGSYSVGRASGLLSGIRRSPFSRRAESAESPADVGSQSQAVLLKSLAVCVMDISPTLQSCQLLQDGTNMFQCTAHVFLSLDSSDCDHT</sequence>
<dbReference type="KEGG" id="gsh:117368474"/>
<dbReference type="InterPro" id="IPR013297">
    <property type="entry name" value="Neuropept_BW_pre"/>
</dbReference>
<dbReference type="InParanoid" id="A0A6P8SHY7"/>
<dbReference type="AlphaFoldDB" id="A0A6P8SHY7"/>
<evidence type="ECO:0000313" key="7">
    <source>
        <dbReference type="Proteomes" id="UP000515159"/>
    </source>
</evidence>
<dbReference type="InterPro" id="IPR013298">
    <property type="entry name" value="Neuropept_B_pre"/>
</dbReference>
<name>A0A6P8SHY7_GEOSA</name>
<dbReference type="PRINTS" id="PR01888">
    <property type="entry name" value="NROPEPTIDEBW"/>
</dbReference>
<dbReference type="GO" id="GO:0007631">
    <property type="term" value="P:feeding behavior"/>
    <property type="evidence" value="ECO:0007669"/>
    <property type="project" value="TreeGrafter"/>
</dbReference>
<dbReference type="PRINTS" id="PR01889">
    <property type="entry name" value="PPNRPEPTIDEB"/>
</dbReference>
<dbReference type="GO" id="GO:0005576">
    <property type="term" value="C:extracellular region"/>
    <property type="evidence" value="ECO:0007669"/>
    <property type="project" value="UniProtKB-SubCell"/>
</dbReference>
<organism evidence="7 8">
    <name type="scientific">Geotrypetes seraphini</name>
    <name type="common">Gaboon caecilian</name>
    <name type="synonym">Caecilia seraphini</name>
    <dbReference type="NCBI Taxonomy" id="260995"/>
    <lineage>
        <taxon>Eukaryota</taxon>
        <taxon>Metazoa</taxon>
        <taxon>Chordata</taxon>
        <taxon>Craniata</taxon>
        <taxon>Vertebrata</taxon>
        <taxon>Euteleostomi</taxon>
        <taxon>Amphibia</taxon>
        <taxon>Gymnophiona</taxon>
        <taxon>Geotrypetes</taxon>
    </lineage>
</organism>
<keyword evidence="8" id="KW-0527">Neuropeptide</keyword>
<protein>
    <submittedName>
        <fullName evidence="8">Neuropeptide B</fullName>
    </submittedName>
</protein>
<dbReference type="PANTHER" id="PTHR28553">
    <property type="entry name" value="NEUROPEPTIDE B"/>
    <property type="match status" value="1"/>
</dbReference>
<dbReference type="GO" id="GO:0007218">
    <property type="term" value="P:neuropeptide signaling pathway"/>
    <property type="evidence" value="ECO:0007669"/>
    <property type="project" value="UniProtKB-KW"/>
</dbReference>
<dbReference type="OrthoDB" id="9942334at2759"/>
<dbReference type="Pfam" id="PF15180">
    <property type="entry name" value="NPBW"/>
    <property type="match status" value="1"/>
</dbReference>
<evidence type="ECO:0000256" key="1">
    <source>
        <dbReference type="ARBA" id="ARBA00004613"/>
    </source>
</evidence>
<accession>A0A6P8SHY7</accession>
<evidence type="ECO:0000256" key="5">
    <source>
        <dbReference type="ARBA" id="ARBA00022729"/>
    </source>
</evidence>